<dbReference type="Proteomes" id="UP000320568">
    <property type="component" value="Segment"/>
</dbReference>
<evidence type="ECO:0000313" key="2">
    <source>
        <dbReference type="Proteomes" id="UP000320568"/>
    </source>
</evidence>
<dbReference type="KEGG" id="vg:55618340"/>
<dbReference type="RefSeq" id="YP_009847941.1">
    <property type="nucleotide sequence ID" value="NC_048779.1"/>
</dbReference>
<protein>
    <submittedName>
        <fullName evidence="1">Uncharacterized protein</fullName>
    </submittedName>
</protein>
<organism evidence="1 2">
    <name type="scientific">Vibrio phage USC-1</name>
    <dbReference type="NCBI Taxonomy" id="2592615"/>
    <lineage>
        <taxon>Viruses</taxon>
        <taxon>Duplodnaviria</taxon>
        <taxon>Heunggongvirae</taxon>
        <taxon>Uroviricota</taxon>
        <taxon>Caudoviricetes</taxon>
        <taxon>Chimalliviridae</taxon>
        <taxon>Gorgonvirinae</taxon>
        <taxon>Aphroditevirus</taxon>
        <taxon>Aphroditevirus USC1</taxon>
    </lineage>
</organism>
<name>A0A514A2W4_9CAUD</name>
<keyword evidence="2" id="KW-1185">Reference proteome</keyword>
<accession>A0A514A2W4</accession>
<dbReference type="EMBL" id="MK905543">
    <property type="protein sequence ID" value="QDH47599.1"/>
    <property type="molecule type" value="Genomic_DNA"/>
</dbReference>
<evidence type="ECO:0000313" key="1">
    <source>
        <dbReference type="EMBL" id="QDH47599.1"/>
    </source>
</evidence>
<reference evidence="1 2" key="1">
    <citation type="submission" date="2019-05" db="EMBL/GenBank/DDBJ databases">
        <authorList>
            <person name="Le T.S."/>
            <person name="Kurtboke I."/>
        </authorList>
    </citation>
    <scope>NUCLEOTIDE SEQUENCE [LARGE SCALE GENOMIC DNA]</scope>
</reference>
<proteinExistence type="predicted"/>
<dbReference type="GeneID" id="55618340"/>
<sequence length="280" mass="31717">MLVNLYKGITVMENYYLERLRSNGAVDGNEAFGLPKFLTPIEGFRLRINSLSLELDRKISGMSGSIHTVDYKRAQAKANKLSYLSKVDKQMGVPVHFNERTMTWDEYVKNCLAGVSLMDGFKTDSVKFYGWLKEIAAKGKVGTTYRHTISGTSQHINEVDKFIKSLGDPKRTQQVSLETLYPSFGSMFALINDFNLRVKMIKARDAEIIARQLQLNAEIAEVVLSRILSSDIVLSEREINQFKETFDEFERYMNITGATIGLLNELSAVFKGHCDAVQSW</sequence>